<evidence type="ECO:0000313" key="3">
    <source>
        <dbReference type="EMBL" id="GAA2119944.1"/>
    </source>
</evidence>
<evidence type="ECO:0000313" key="4">
    <source>
        <dbReference type="Proteomes" id="UP001500443"/>
    </source>
</evidence>
<keyword evidence="2" id="KW-0812">Transmembrane</keyword>
<gene>
    <name evidence="3" type="ORF">GCM10009802_22400</name>
</gene>
<feature type="compositionally biased region" description="Basic residues" evidence="1">
    <location>
        <begin position="57"/>
        <end position="71"/>
    </location>
</feature>
<reference evidence="4" key="1">
    <citation type="journal article" date="2019" name="Int. J. Syst. Evol. Microbiol.">
        <title>The Global Catalogue of Microorganisms (GCM) 10K type strain sequencing project: providing services to taxonomists for standard genome sequencing and annotation.</title>
        <authorList>
            <consortium name="The Broad Institute Genomics Platform"/>
            <consortium name="The Broad Institute Genome Sequencing Center for Infectious Disease"/>
            <person name="Wu L."/>
            <person name="Ma J."/>
        </authorList>
    </citation>
    <scope>NUCLEOTIDE SEQUENCE [LARGE SCALE GENOMIC DNA]</scope>
    <source>
        <strain evidence="4">JCM 15481</strain>
    </source>
</reference>
<proteinExistence type="predicted"/>
<feature type="region of interest" description="Disordered" evidence="1">
    <location>
        <begin position="52"/>
        <end position="75"/>
    </location>
</feature>
<feature type="transmembrane region" description="Helical" evidence="2">
    <location>
        <begin position="81"/>
        <end position="102"/>
    </location>
</feature>
<protein>
    <recommendedName>
        <fullName evidence="5">DUF3040 domain-containing protein</fullName>
    </recommendedName>
</protein>
<evidence type="ECO:0008006" key="5">
    <source>
        <dbReference type="Google" id="ProtNLM"/>
    </source>
</evidence>
<dbReference type="EMBL" id="BAAAPF010000049">
    <property type="protein sequence ID" value="GAA2119944.1"/>
    <property type="molecule type" value="Genomic_DNA"/>
</dbReference>
<keyword evidence="2" id="KW-0472">Membrane</keyword>
<accession>A0ABP5JM36</accession>
<name>A0ABP5JM36_9ACTN</name>
<evidence type="ECO:0000256" key="1">
    <source>
        <dbReference type="SAM" id="MobiDB-lite"/>
    </source>
</evidence>
<keyword evidence="2" id="KW-1133">Transmembrane helix</keyword>
<organism evidence="3 4">
    <name type="scientific">Streptomyces synnematoformans</name>
    <dbReference type="NCBI Taxonomy" id="415721"/>
    <lineage>
        <taxon>Bacteria</taxon>
        <taxon>Bacillati</taxon>
        <taxon>Actinomycetota</taxon>
        <taxon>Actinomycetes</taxon>
        <taxon>Kitasatosporales</taxon>
        <taxon>Streptomycetaceae</taxon>
        <taxon>Streptomyces</taxon>
    </lineage>
</organism>
<evidence type="ECO:0000256" key="2">
    <source>
        <dbReference type="SAM" id="Phobius"/>
    </source>
</evidence>
<keyword evidence="4" id="KW-1185">Reference proteome</keyword>
<sequence>MAGKQPGADDEPRLPDDIWERFQQDSLGRIDETAPKEHSARWYEVTERLAAEDARRRTAPRPPRRMRRPRPRMPQAPVPRAFAVGFVVVSVVLVLSAAAAYLQYGRVF</sequence>
<dbReference type="RefSeq" id="WP_344289646.1">
    <property type="nucleotide sequence ID" value="NZ_BAAAPF010000049.1"/>
</dbReference>
<comment type="caution">
    <text evidence="3">The sequence shown here is derived from an EMBL/GenBank/DDBJ whole genome shotgun (WGS) entry which is preliminary data.</text>
</comment>
<dbReference type="Proteomes" id="UP001500443">
    <property type="component" value="Unassembled WGS sequence"/>
</dbReference>